<dbReference type="AlphaFoldDB" id="A0A6H2A335"/>
<proteinExistence type="predicted"/>
<accession>A0A6H2A335</accession>
<protein>
    <submittedName>
        <fullName evidence="1">Uncharacterized protein</fullName>
    </submittedName>
</protein>
<dbReference type="EMBL" id="MT144488">
    <property type="protein sequence ID" value="QJA54224.1"/>
    <property type="molecule type" value="Genomic_DNA"/>
</dbReference>
<evidence type="ECO:0000313" key="2">
    <source>
        <dbReference type="EMBL" id="QJH93523.1"/>
    </source>
</evidence>
<name>A0A6H2A335_9ZZZZ</name>
<organism evidence="1">
    <name type="scientific">viral metagenome</name>
    <dbReference type="NCBI Taxonomy" id="1070528"/>
    <lineage>
        <taxon>unclassified sequences</taxon>
        <taxon>metagenomes</taxon>
        <taxon>organismal metagenomes</taxon>
    </lineage>
</organism>
<evidence type="ECO:0000313" key="1">
    <source>
        <dbReference type="EMBL" id="QJA54224.1"/>
    </source>
</evidence>
<dbReference type="EMBL" id="MT144588">
    <property type="protein sequence ID" value="QJH93523.1"/>
    <property type="molecule type" value="Genomic_DNA"/>
</dbReference>
<reference evidence="1" key="1">
    <citation type="submission" date="2020-03" db="EMBL/GenBank/DDBJ databases">
        <title>The deep terrestrial virosphere.</title>
        <authorList>
            <person name="Holmfeldt K."/>
            <person name="Nilsson E."/>
            <person name="Simone D."/>
            <person name="Lopez-Fernandez M."/>
            <person name="Wu X."/>
            <person name="de Brujin I."/>
            <person name="Lundin D."/>
            <person name="Andersson A."/>
            <person name="Bertilsson S."/>
            <person name="Dopson M."/>
        </authorList>
    </citation>
    <scope>NUCLEOTIDE SEQUENCE</scope>
    <source>
        <strain evidence="1">TM448A04523</strain>
        <strain evidence="2">TM448B00061</strain>
    </source>
</reference>
<sequence length="98" mass="10899">MTTRLSPLDWTEYSPSQEELEDSSAWATLDGRLDAVCQDASTPLVRVVVALDWAEYTEAPTDHRAQWERWVDSLPGFAAATDTVDEHTLNTTSTTSNP</sequence>
<gene>
    <name evidence="1" type="ORF">TM448A04523_0001</name>
    <name evidence="2" type="ORF">TM448B00061_0143</name>
</gene>